<organism evidence="3">
    <name type="scientific">viral metagenome</name>
    <dbReference type="NCBI Taxonomy" id="1070528"/>
    <lineage>
        <taxon>unclassified sequences</taxon>
        <taxon>metagenomes</taxon>
        <taxon>organismal metagenomes</taxon>
    </lineage>
</organism>
<evidence type="ECO:0000313" key="3">
    <source>
        <dbReference type="EMBL" id="QHT84405.1"/>
    </source>
</evidence>
<protein>
    <recommendedName>
        <fullName evidence="2">Phosphatidic acid phosphatase type 2/haloperoxidase domain-containing protein</fullName>
    </recommendedName>
</protein>
<dbReference type="PANTHER" id="PTHR14969:SF13">
    <property type="entry name" value="AT30094P"/>
    <property type="match status" value="1"/>
</dbReference>
<dbReference type="SMART" id="SM00014">
    <property type="entry name" value="acidPPc"/>
    <property type="match status" value="1"/>
</dbReference>
<dbReference type="EMBL" id="MN740017">
    <property type="protein sequence ID" value="QHT84405.1"/>
    <property type="molecule type" value="Genomic_DNA"/>
</dbReference>
<dbReference type="Pfam" id="PF01569">
    <property type="entry name" value="PAP2"/>
    <property type="match status" value="1"/>
</dbReference>
<keyword evidence="1" id="KW-1133">Transmembrane helix</keyword>
<name>A0A6C0HW61_9ZZZZ</name>
<sequence>MNFNEIDLMEKIQTFNFAEQMRFISKPFNTVSFVVIIVALYIYKVLDLSDVILVIKGTLLCSLIKFLFKRIRPYHASDKIKNYSGKEHKFVSDRYSFPSGHTFAATFLSLVMLNKYPSEFIFNIISILVGFSRVFLGVHYPTDIIGGMLFGFIFYQILN</sequence>
<dbReference type="AlphaFoldDB" id="A0A6C0HW61"/>
<dbReference type="SUPFAM" id="SSF48317">
    <property type="entry name" value="Acid phosphatase/Vanadium-dependent haloperoxidase"/>
    <property type="match status" value="1"/>
</dbReference>
<dbReference type="Gene3D" id="1.20.144.10">
    <property type="entry name" value="Phosphatidic acid phosphatase type 2/haloperoxidase"/>
    <property type="match status" value="1"/>
</dbReference>
<keyword evidence="1" id="KW-0472">Membrane</keyword>
<dbReference type="PANTHER" id="PTHR14969">
    <property type="entry name" value="SPHINGOSINE-1-PHOSPHATE PHOSPHOHYDROLASE"/>
    <property type="match status" value="1"/>
</dbReference>
<keyword evidence="1" id="KW-0812">Transmembrane</keyword>
<dbReference type="CDD" id="cd01610">
    <property type="entry name" value="PAP2_like"/>
    <property type="match status" value="1"/>
</dbReference>
<feature type="domain" description="Phosphatidic acid phosphatase type 2/haloperoxidase" evidence="2">
    <location>
        <begin position="41"/>
        <end position="159"/>
    </location>
</feature>
<feature type="transmembrane region" description="Helical" evidence="1">
    <location>
        <begin position="28"/>
        <end position="45"/>
    </location>
</feature>
<dbReference type="InterPro" id="IPR000326">
    <property type="entry name" value="PAP2/HPO"/>
</dbReference>
<feature type="transmembrane region" description="Helical" evidence="1">
    <location>
        <begin position="142"/>
        <end position="158"/>
    </location>
</feature>
<evidence type="ECO:0000256" key="1">
    <source>
        <dbReference type="SAM" id="Phobius"/>
    </source>
</evidence>
<proteinExistence type="predicted"/>
<dbReference type="InterPro" id="IPR036938">
    <property type="entry name" value="PAP2/HPO_sf"/>
</dbReference>
<evidence type="ECO:0000259" key="2">
    <source>
        <dbReference type="SMART" id="SM00014"/>
    </source>
</evidence>
<accession>A0A6C0HW61</accession>
<reference evidence="3" key="1">
    <citation type="journal article" date="2020" name="Nature">
        <title>Giant virus diversity and host interactions through global metagenomics.</title>
        <authorList>
            <person name="Schulz F."/>
            <person name="Roux S."/>
            <person name="Paez-Espino D."/>
            <person name="Jungbluth S."/>
            <person name="Walsh D.A."/>
            <person name="Denef V.J."/>
            <person name="McMahon K.D."/>
            <person name="Konstantinidis K.T."/>
            <person name="Eloe-Fadrosh E.A."/>
            <person name="Kyrpides N.C."/>
            <person name="Woyke T."/>
        </authorList>
    </citation>
    <scope>NUCLEOTIDE SEQUENCE</scope>
    <source>
        <strain evidence="3">GVMAG-M-3300023184-177</strain>
    </source>
</reference>